<dbReference type="InterPro" id="IPR042047">
    <property type="entry name" value="SleB_dom1"/>
</dbReference>
<dbReference type="Gene3D" id="1.10.10.2520">
    <property type="entry name" value="Cell wall hydrolase SleB, domain 1"/>
    <property type="match status" value="1"/>
</dbReference>
<evidence type="ECO:0000313" key="3">
    <source>
        <dbReference type="EMBL" id="AIQ56492.1"/>
    </source>
</evidence>
<accession>A0A089L6U3</accession>
<feature type="domain" description="Cell wall hydrolase SleB" evidence="2">
    <location>
        <begin position="198"/>
        <end position="299"/>
    </location>
</feature>
<dbReference type="RefSeq" id="WP_042210822.1">
    <property type="nucleotide sequence ID" value="NZ_CP009285.1"/>
</dbReference>
<proteinExistence type="predicted"/>
<sequence length="300" mass="32471">MLIFKQSRCIALLVSVILVSFSAISLMNPEGSAATGENVIEMGKLKSVSHTAAEAIVPGTKSAIHRTSASSSTIIPMLYTTAAEPVHTWARMVSAGWLSPEKLQRQNAVKKGTAEPKAKVTVVKATPSAAQALKKAAKGTTSVNKVKAATQQHPPATLFFSRTKLLSQEQQAEATWSYAVSEEDLLLLQKIVMAEAEGEPYQGKVAVANVVLNRLRSANFPDTIHDVIYQKSQFSPVANGRLKRVKPNADSIKAVNAALMGVKEVTDDTYFFLSLTLAQDLTVHHSRTLLKTIGNHTFYK</sequence>
<protein>
    <recommendedName>
        <fullName evidence="2">Cell wall hydrolase SleB domain-containing protein</fullName>
    </recommendedName>
</protein>
<keyword evidence="1" id="KW-0732">Signal</keyword>
<dbReference type="InterPro" id="IPR011105">
    <property type="entry name" value="Cell_wall_hydrolase_SleB"/>
</dbReference>
<gene>
    <name evidence="3" type="ORF">PBOR_05730</name>
</gene>
<evidence type="ECO:0000313" key="4">
    <source>
        <dbReference type="Proteomes" id="UP000029518"/>
    </source>
</evidence>
<dbReference type="AlphaFoldDB" id="A0A089L6U3"/>
<dbReference type="HOGENOM" id="CLU_936410_0_0_9"/>
<evidence type="ECO:0000256" key="1">
    <source>
        <dbReference type="SAM" id="SignalP"/>
    </source>
</evidence>
<dbReference type="Pfam" id="PF07486">
    <property type="entry name" value="Hydrolase_2"/>
    <property type="match status" value="1"/>
</dbReference>
<dbReference type="Proteomes" id="UP000029518">
    <property type="component" value="Chromosome"/>
</dbReference>
<dbReference type="KEGG" id="pbd:PBOR_05730"/>
<name>A0A089L6U3_PAEBO</name>
<feature type="signal peptide" evidence="1">
    <location>
        <begin position="1"/>
        <end position="25"/>
    </location>
</feature>
<keyword evidence="4" id="KW-1185">Reference proteome</keyword>
<dbReference type="GO" id="GO:0016787">
    <property type="term" value="F:hydrolase activity"/>
    <property type="evidence" value="ECO:0007669"/>
    <property type="project" value="InterPro"/>
</dbReference>
<reference evidence="3" key="1">
    <citation type="submission" date="2014-08" db="EMBL/GenBank/DDBJ databases">
        <title>Comparative genomics of the Paenibacillus odorifer group.</title>
        <authorList>
            <person name="den Bakker H.C."/>
            <person name="Tsai Y.-C.Y.-C."/>
            <person name="Martin N."/>
            <person name="Korlach J."/>
            <person name="Wiedmann M."/>
        </authorList>
    </citation>
    <scope>NUCLEOTIDE SEQUENCE [LARGE SCALE GENOMIC DNA]</scope>
    <source>
        <strain evidence="3">DSM 13188</strain>
    </source>
</reference>
<dbReference type="EMBL" id="CP009285">
    <property type="protein sequence ID" value="AIQ56492.1"/>
    <property type="molecule type" value="Genomic_DNA"/>
</dbReference>
<evidence type="ECO:0000259" key="2">
    <source>
        <dbReference type="Pfam" id="PF07486"/>
    </source>
</evidence>
<feature type="chain" id="PRO_5039485561" description="Cell wall hydrolase SleB domain-containing protein" evidence="1">
    <location>
        <begin position="26"/>
        <end position="300"/>
    </location>
</feature>
<dbReference type="OrthoDB" id="9785345at2"/>
<organism evidence="3 4">
    <name type="scientific">Paenibacillus borealis</name>
    <dbReference type="NCBI Taxonomy" id="160799"/>
    <lineage>
        <taxon>Bacteria</taxon>
        <taxon>Bacillati</taxon>
        <taxon>Bacillota</taxon>
        <taxon>Bacilli</taxon>
        <taxon>Bacillales</taxon>
        <taxon>Paenibacillaceae</taxon>
        <taxon>Paenibacillus</taxon>
    </lineage>
</organism>